<sequence length="76" mass="8659">MGCIISIDENPRATPIYNFIILKPLEDNKLWSLRKLGKPIPQRSFLKESMGQKTPDTCDTMSPGLIELIVEEEQNL</sequence>
<accession>A0AAU9IEU3</accession>
<dbReference type="Proteomes" id="UP001162131">
    <property type="component" value="Unassembled WGS sequence"/>
</dbReference>
<dbReference type="AlphaFoldDB" id="A0AAU9IEU3"/>
<gene>
    <name evidence="1" type="ORF">BSTOLATCC_MIC9725</name>
</gene>
<evidence type="ECO:0000313" key="2">
    <source>
        <dbReference type="Proteomes" id="UP001162131"/>
    </source>
</evidence>
<proteinExistence type="predicted"/>
<comment type="caution">
    <text evidence="1">The sequence shown here is derived from an EMBL/GenBank/DDBJ whole genome shotgun (WGS) entry which is preliminary data.</text>
</comment>
<keyword evidence="2" id="KW-1185">Reference proteome</keyword>
<protein>
    <submittedName>
        <fullName evidence="1">Uncharacterized protein</fullName>
    </submittedName>
</protein>
<name>A0AAU9IEU3_9CILI</name>
<evidence type="ECO:0000313" key="1">
    <source>
        <dbReference type="EMBL" id="CAG9313924.1"/>
    </source>
</evidence>
<organism evidence="1 2">
    <name type="scientific">Blepharisma stoltei</name>
    <dbReference type="NCBI Taxonomy" id="1481888"/>
    <lineage>
        <taxon>Eukaryota</taxon>
        <taxon>Sar</taxon>
        <taxon>Alveolata</taxon>
        <taxon>Ciliophora</taxon>
        <taxon>Postciliodesmatophora</taxon>
        <taxon>Heterotrichea</taxon>
        <taxon>Heterotrichida</taxon>
        <taxon>Blepharismidae</taxon>
        <taxon>Blepharisma</taxon>
    </lineage>
</organism>
<reference evidence="1" key="1">
    <citation type="submission" date="2021-09" db="EMBL/GenBank/DDBJ databases">
        <authorList>
            <consortium name="AG Swart"/>
            <person name="Singh M."/>
            <person name="Singh A."/>
            <person name="Seah K."/>
            <person name="Emmerich C."/>
        </authorList>
    </citation>
    <scope>NUCLEOTIDE SEQUENCE</scope>
    <source>
        <strain evidence="1">ATCC30299</strain>
    </source>
</reference>
<dbReference type="EMBL" id="CAJZBQ010000011">
    <property type="protein sequence ID" value="CAG9313924.1"/>
    <property type="molecule type" value="Genomic_DNA"/>
</dbReference>